<proteinExistence type="predicted"/>
<organism evidence="1">
    <name type="scientific">Anopheles sinensis</name>
    <name type="common">Mosquito</name>
    <dbReference type="NCBI Taxonomy" id="74873"/>
    <lineage>
        <taxon>Eukaryota</taxon>
        <taxon>Metazoa</taxon>
        <taxon>Ecdysozoa</taxon>
        <taxon>Arthropoda</taxon>
        <taxon>Hexapoda</taxon>
        <taxon>Insecta</taxon>
        <taxon>Pterygota</taxon>
        <taxon>Neoptera</taxon>
        <taxon>Endopterygota</taxon>
        <taxon>Diptera</taxon>
        <taxon>Nematocera</taxon>
        <taxon>Culicoidea</taxon>
        <taxon>Culicidae</taxon>
        <taxon>Anophelinae</taxon>
        <taxon>Anopheles</taxon>
    </lineage>
</organism>
<keyword evidence="1" id="KW-0675">Receptor</keyword>
<accession>A0A084WP79</accession>
<dbReference type="Proteomes" id="UP000030765">
    <property type="component" value="Unassembled WGS sequence"/>
</dbReference>
<protein>
    <submittedName>
        <fullName evidence="1 2">Tumor necrosis factor receptor superfamily member 10B-like protein</fullName>
    </submittedName>
</protein>
<gene>
    <name evidence="1" type="ORF">ZHAS_00020224</name>
</gene>
<evidence type="ECO:0000313" key="2">
    <source>
        <dbReference type="EnsemblMetazoa" id="ASIC020224-PA"/>
    </source>
</evidence>
<dbReference type="VEuPathDB" id="VectorBase:ASIC020224"/>
<evidence type="ECO:0000313" key="1">
    <source>
        <dbReference type="EMBL" id="KFB52023.1"/>
    </source>
</evidence>
<reference evidence="2" key="2">
    <citation type="submission" date="2020-05" db="UniProtKB">
        <authorList>
            <consortium name="EnsemblMetazoa"/>
        </authorList>
    </citation>
    <scope>IDENTIFICATION</scope>
</reference>
<dbReference type="EnsemblMetazoa" id="ASIC020224-RA">
    <property type="protein sequence ID" value="ASIC020224-PA"/>
    <property type="gene ID" value="ASIC020224"/>
</dbReference>
<dbReference type="EMBL" id="ATLV01024971">
    <property type="status" value="NOT_ANNOTATED_CDS"/>
    <property type="molecule type" value="Genomic_DNA"/>
</dbReference>
<evidence type="ECO:0000313" key="3">
    <source>
        <dbReference type="Proteomes" id="UP000030765"/>
    </source>
</evidence>
<dbReference type="EMBL" id="KE525366">
    <property type="protein sequence ID" value="KFB52023.1"/>
    <property type="molecule type" value="Genomic_DNA"/>
</dbReference>
<dbReference type="AlphaFoldDB" id="A0A084WP79"/>
<reference evidence="1 3" key="1">
    <citation type="journal article" date="2014" name="BMC Genomics">
        <title>Genome sequence of Anopheles sinensis provides insight into genetics basis of mosquito competence for malaria parasites.</title>
        <authorList>
            <person name="Zhou D."/>
            <person name="Zhang D."/>
            <person name="Ding G."/>
            <person name="Shi L."/>
            <person name="Hou Q."/>
            <person name="Ye Y."/>
            <person name="Xu Y."/>
            <person name="Zhou H."/>
            <person name="Xiong C."/>
            <person name="Li S."/>
            <person name="Yu J."/>
            <person name="Hong S."/>
            <person name="Yu X."/>
            <person name="Zou P."/>
            <person name="Chen C."/>
            <person name="Chang X."/>
            <person name="Wang W."/>
            <person name="Lv Y."/>
            <person name="Sun Y."/>
            <person name="Ma L."/>
            <person name="Shen B."/>
            <person name="Zhu C."/>
        </authorList>
    </citation>
    <scope>NUCLEOTIDE SEQUENCE [LARGE SCALE GENOMIC DNA]</scope>
</reference>
<sequence length="89" mass="9617">MTSEDVMFAAHPNHSAPCRAKDLLRPYGTCHRFVRHAECPYSATLRYFVSWLEWVGHNDAIGGIQPILETGYSEGSTSSFAAAAAAASG</sequence>
<name>A0A084WP79_ANOSI</name>
<keyword evidence="3" id="KW-1185">Reference proteome</keyword>